<evidence type="ECO:0000313" key="3">
    <source>
        <dbReference type="Proteomes" id="UP000250043"/>
    </source>
</evidence>
<feature type="domain" description="AMP-dependent synthetase/ligase" evidence="1">
    <location>
        <begin position="4"/>
        <end position="120"/>
    </location>
</feature>
<organism evidence="2 3">
    <name type="scientific">Obba rivulosa</name>
    <dbReference type="NCBI Taxonomy" id="1052685"/>
    <lineage>
        <taxon>Eukaryota</taxon>
        <taxon>Fungi</taxon>
        <taxon>Dikarya</taxon>
        <taxon>Basidiomycota</taxon>
        <taxon>Agaricomycotina</taxon>
        <taxon>Agaricomycetes</taxon>
        <taxon>Polyporales</taxon>
        <taxon>Gelatoporiaceae</taxon>
        <taxon>Obba</taxon>
    </lineage>
</organism>
<reference evidence="2 3" key="1">
    <citation type="submission" date="2016-07" db="EMBL/GenBank/DDBJ databases">
        <title>Draft genome of the white-rot fungus Obba rivulosa 3A-2.</title>
        <authorList>
            <consortium name="DOE Joint Genome Institute"/>
            <person name="Miettinen O."/>
            <person name="Riley R."/>
            <person name="Acob R."/>
            <person name="Barry K."/>
            <person name="Cullen D."/>
            <person name="De Vries R."/>
            <person name="Hainaut M."/>
            <person name="Hatakka A."/>
            <person name="Henrissat B."/>
            <person name="Hilden K."/>
            <person name="Kuo R."/>
            <person name="Labutti K."/>
            <person name="Lipzen A."/>
            <person name="Makela M.R."/>
            <person name="Sandor L."/>
            <person name="Spatafora J.W."/>
            <person name="Grigoriev I.V."/>
            <person name="Hibbett D.S."/>
        </authorList>
    </citation>
    <scope>NUCLEOTIDE SEQUENCE [LARGE SCALE GENOMIC DNA]</scope>
    <source>
        <strain evidence="2 3">3A-2</strain>
    </source>
</reference>
<proteinExistence type="predicted"/>
<dbReference type="Proteomes" id="UP000250043">
    <property type="component" value="Unassembled WGS sequence"/>
</dbReference>
<gene>
    <name evidence="2" type="ORF">OBBRIDRAFT_740567</name>
</gene>
<keyword evidence="3" id="KW-1185">Reference proteome</keyword>
<name>A0A8E2DGP8_9APHY</name>
<dbReference type="InterPro" id="IPR000873">
    <property type="entry name" value="AMP-dep_synth/lig_dom"/>
</dbReference>
<feature type="non-terminal residue" evidence="2">
    <location>
        <position position="1"/>
    </location>
</feature>
<dbReference type="Pfam" id="PF00501">
    <property type="entry name" value="AMP-binding"/>
    <property type="match status" value="1"/>
</dbReference>
<dbReference type="InterPro" id="IPR042099">
    <property type="entry name" value="ANL_N_sf"/>
</dbReference>
<sequence>MQYQHVLTICSLEVDFVAAAHAVWLSGRTVVYLNSKWTPEVLRVILDRSNAGLILYGDCTFTGVEHIPSVCTFDFVPRQPPSFVGLPSAHESVDRVPLICSVTPTSGSTGVPKSIVYPMRRSLDVLTEESTTLLKPRDGQWLRGGTTFLRPLFELRRFMYTQSTLYL</sequence>
<dbReference type="Gene3D" id="3.40.50.12780">
    <property type="entry name" value="N-terminal domain of ligase-like"/>
    <property type="match status" value="1"/>
</dbReference>
<dbReference type="OrthoDB" id="2802742at2759"/>
<accession>A0A8E2DGP8</accession>
<dbReference type="SUPFAM" id="SSF56801">
    <property type="entry name" value="Acetyl-CoA synthetase-like"/>
    <property type="match status" value="1"/>
</dbReference>
<dbReference type="EMBL" id="KV722612">
    <property type="protein sequence ID" value="OCH85044.1"/>
    <property type="molecule type" value="Genomic_DNA"/>
</dbReference>
<protein>
    <recommendedName>
        <fullName evidence="1">AMP-dependent synthetase/ligase domain-containing protein</fullName>
    </recommendedName>
</protein>
<dbReference type="AlphaFoldDB" id="A0A8E2DGP8"/>
<evidence type="ECO:0000259" key="1">
    <source>
        <dbReference type="Pfam" id="PF00501"/>
    </source>
</evidence>
<evidence type="ECO:0000313" key="2">
    <source>
        <dbReference type="EMBL" id="OCH85044.1"/>
    </source>
</evidence>